<comment type="caution">
    <text evidence="2">The sequence shown here is derived from an EMBL/GenBank/DDBJ whole genome shotgun (WGS) entry which is preliminary data.</text>
</comment>
<dbReference type="EMBL" id="JAVYJV010000003">
    <property type="protein sequence ID" value="KAK4374682.1"/>
    <property type="molecule type" value="Genomic_DNA"/>
</dbReference>
<proteinExistence type="predicted"/>
<organism evidence="2 3">
    <name type="scientific">Anisodus tanguticus</name>
    <dbReference type="NCBI Taxonomy" id="243964"/>
    <lineage>
        <taxon>Eukaryota</taxon>
        <taxon>Viridiplantae</taxon>
        <taxon>Streptophyta</taxon>
        <taxon>Embryophyta</taxon>
        <taxon>Tracheophyta</taxon>
        <taxon>Spermatophyta</taxon>
        <taxon>Magnoliopsida</taxon>
        <taxon>eudicotyledons</taxon>
        <taxon>Gunneridae</taxon>
        <taxon>Pentapetalae</taxon>
        <taxon>asterids</taxon>
        <taxon>lamiids</taxon>
        <taxon>Solanales</taxon>
        <taxon>Solanaceae</taxon>
        <taxon>Solanoideae</taxon>
        <taxon>Hyoscyameae</taxon>
        <taxon>Anisodus</taxon>
    </lineage>
</organism>
<name>A0AAE1SRD2_9SOLA</name>
<evidence type="ECO:0000313" key="3">
    <source>
        <dbReference type="Proteomes" id="UP001291623"/>
    </source>
</evidence>
<evidence type="ECO:0000313" key="2">
    <source>
        <dbReference type="EMBL" id="KAK4374682.1"/>
    </source>
</evidence>
<sequence>MAVNGHRKRRLTAQVPPDLPRHTSGFYLSVLPPNIRERTTTHQEHVLQSIYYSTLDKNAAFCKQNRMAQNSAISHTQSKVLMAKAPKLFFRSRQHLNKTHIHFKKFDLTRFQIKKFQNLMEHESYTRDRSQQLRSTVQGEVMNASTFNTMSIYINTFFKIKLPSIADVGAAVLWYGAATLTKEHLKWKRDREEAKEKEKREREQAQSSIHDEIDIYSEQVFRKSPLKDMSISSSASESDSDYDDFILCVAIRRPRGLPPFISDAATRFKRLLEPWAWQLSKKAKPNPKLRDREEAKEKEKREREQAQSSTHDEIDIYSEEVVFCKSPLKDMSISSRASESDSDYDDFILCVATVEHIK</sequence>
<keyword evidence="3" id="KW-1185">Reference proteome</keyword>
<accession>A0AAE1SRD2</accession>
<feature type="region of interest" description="Disordered" evidence="1">
    <location>
        <begin position="283"/>
        <end position="311"/>
    </location>
</feature>
<evidence type="ECO:0000256" key="1">
    <source>
        <dbReference type="SAM" id="MobiDB-lite"/>
    </source>
</evidence>
<reference evidence="2" key="1">
    <citation type="submission" date="2023-12" db="EMBL/GenBank/DDBJ databases">
        <title>Genome assembly of Anisodus tanguticus.</title>
        <authorList>
            <person name="Wang Y.-J."/>
        </authorList>
    </citation>
    <scope>NUCLEOTIDE SEQUENCE</scope>
    <source>
        <strain evidence="2">KB-2021</strain>
        <tissue evidence="2">Leaf</tissue>
    </source>
</reference>
<gene>
    <name evidence="2" type="ORF">RND71_005359</name>
</gene>
<feature type="compositionally biased region" description="Basic and acidic residues" evidence="1">
    <location>
        <begin position="288"/>
        <end position="311"/>
    </location>
</feature>
<feature type="region of interest" description="Disordered" evidence="1">
    <location>
        <begin position="189"/>
        <end position="209"/>
    </location>
</feature>
<protein>
    <submittedName>
        <fullName evidence="2">Uncharacterized protein</fullName>
    </submittedName>
</protein>
<dbReference type="Proteomes" id="UP001291623">
    <property type="component" value="Unassembled WGS sequence"/>
</dbReference>
<dbReference type="AlphaFoldDB" id="A0AAE1SRD2"/>